<dbReference type="EMBL" id="PUIB01000020">
    <property type="protein sequence ID" value="PQO30788.1"/>
    <property type="molecule type" value="Genomic_DNA"/>
</dbReference>
<dbReference type="OrthoDB" id="292692at2"/>
<evidence type="ECO:0000313" key="2">
    <source>
        <dbReference type="Proteomes" id="UP000239388"/>
    </source>
</evidence>
<dbReference type="RefSeq" id="WP_105357061.1">
    <property type="nucleotide sequence ID" value="NZ_PUIB01000020.1"/>
</dbReference>
<gene>
    <name evidence="1" type="ORF">C5Y98_20545</name>
</gene>
<accession>A0A2S8FF42</accession>
<dbReference type="AlphaFoldDB" id="A0A2S8FF42"/>
<sequence>MQLISNSAVGLAALVLLAVGSGCTPEVKTHPVAGKVLLPTGDPATRGVIEFRTVNEEGEIVNAFGEIRADGSFELTTYEENDGALAGEHEAIVLDPANTDGGPVQRSLFPSRYRAYESSDLKFTIKPGPNDLVVELEGK</sequence>
<evidence type="ECO:0000313" key="1">
    <source>
        <dbReference type="EMBL" id="PQO30788.1"/>
    </source>
</evidence>
<name>A0A2S8FF42_9BACT</name>
<evidence type="ECO:0008006" key="3">
    <source>
        <dbReference type="Google" id="ProtNLM"/>
    </source>
</evidence>
<comment type="caution">
    <text evidence="1">The sequence shown here is derived from an EMBL/GenBank/DDBJ whole genome shotgun (WGS) entry which is preliminary data.</text>
</comment>
<dbReference type="Proteomes" id="UP000239388">
    <property type="component" value="Unassembled WGS sequence"/>
</dbReference>
<proteinExistence type="predicted"/>
<organism evidence="1 2">
    <name type="scientific">Blastopirellula marina</name>
    <dbReference type="NCBI Taxonomy" id="124"/>
    <lineage>
        <taxon>Bacteria</taxon>
        <taxon>Pseudomonadati</taxon>
        <taxon>Planctomycetota</taxon>
        <taxon>Planctomycetia</taxon>
        <taxon>Pirellulales</taxon>
        <taxon>Pirellulaceae</taxon>
        <taxon>Blastopirellula</taxon>
    </lineage>
</organism>
<protein>
    <recommendedName>
        <fullName evidence="3">Carboxypeptidase regulatory-like domain-containing protein</fullName>
    </recommendedName>
</protein>
<reference evidence="1 2" key="1">
    <citation type="submission" date="2018-02" db="EMBL/GenBank/DDBJ databases">
        <title>Comparative genomes isolates from brazilian mangrove.</title>
        <authorList>
            <person name="Araujo J.E."/>
            <person name="Taketani R.G."/>
            <person name="Silva M.C.P."/>
            <person name="Loureco M.V."/>
            <person name="Andreote F.D."/>
        </authorList>
    </citation>
    <scope>NUCLEOTIDE SEQUENCE [LARGE SCALE GENOMIC DNA]</scope>
    <source>
        <strain evidence="1 2">NAP PRIS-MGV</strain>
    </source>
</reference>